<dbReference type="PANTHER" id="PTHR43278">
    <property type="entry name" value="NAD(P)H-DEPENDENT FMN-CONTAINING OXIDOREDUCTASE YWQN-RELATED"/>
    <property type="match status" value="1"/>
</dbReference>
<keyword evidence="2" id="KW-0288">FMN</keyword>
<organism evidence="4 5">
    <name type="scientific">Clostridium innocuum</name>
    <dbReference type="NCBI Taxonomy" id="1522"/>
    <lineage>
        <taxon>Bacteria</taxon>
        <taxon>Bacillati</taxon>
        <taxon>Bacillota</taxon>
        <taxon>Clostridia</taxon>
        <taxon>Eubacteriales</taxon>
        <taxon>Clostridiaceae</taxon>
        <taxon>Clostridium</taxon>
    </lineage>
</organism>
<dbReference type="AlphaFoldDB" id="A0A099IAC4"/>
<dbReference type="PANTHER" id="PTHR43278:SF2">
    <property type="entry name" value="IRON-SULFUR FLAVOPROTEIN"/>
    <property type="match status" value="1"/>
</dbReference>
<evidence type="ECO:0000313" key="5">
    <source>
        <dbReference type="Proteomes" id="UP000030008"/>
    </source>
</evidence>
<evidence type="ECO:0000256" key="2">
    <source>
        <dbReference type="ARBA" id="ARBA00022643"/>
    </source>
</evidence>
<dbReference type="Pfam" id="PF03358">
    <property type="entry name" value="FMN_red"/>
    <property type="match status" value="1"/>
</dbReference>
<proteinExistence type="predicted"/>
<dbReference type="RefSeq" id="WP_044903398.1">
    <property type="nucleotide sequence ID" value="NZ_JQIF01000002.1"/>
</dbReference>
<protein>
    <submittedName>
        <fullName evidence="4">NADPH-dependent FMN reductase</fullName>
    </submittedName>
</protein>
<evidence type="ECO:0000313" key="4">
    <source>
        <dbReference type="EMBL" id="KGJ54954.1"/>
    </source>
</evidence>
<dbReference type="InterPro" id="IPR051796">
    <property type="entry name" value="ISF_SsuE-like"/>
</dbReference>
<dbReference type="Proteomes" id="UP000030008">
    <property type="component" value="Unassembled WGS sequence"/>
</dbReference>
<sequence length="181" mass="19938">MKNIIVISTSLRKNGNSERLADAFIRGAKEAGHMVEKCSLQGCAMHFCTGCMACQHSRQGQCAMPDDADILIQKMAAADVIAFATPVYFYEMCGQMKTLLDRTNPLFPIPYKFKDIYLLTTAADSEQHAMDGVIKGLQGWIDCFEKSSLKAVVYGTSIDGMDAVLEHPEILNEAYELGKKA</sequence>
<dbReference type="EMBL" id="JQIF01000002">
    <property type="protein sequence ID" value="KGJ54954.1"/>
    <property type="molecule type" value="Genomic_DNA"/>
</dbReference>
<name>A0A099IAC4_CLOIN</name>
<keyword evidence="1" id="KW-0285">Flavoprotein</keyword>
<dbReference type="SUPFAM" id="SSF52218">
    <property type="entry name" value="Flavoproteins"/>
    <property type="match status" value="1"/>
</dbReference>
<dbReference type="InterPro" id="IPR029039">
    <property type="entry name" value="Flavoprotein-like_sf"/>
</dbReference>
<accession>A0A099IAC4</accession>
<evidence type="ECO:0000256" key="1">
    <source>
        <dbReference type="ARBA" id="ARBA00022630"/>
    </source>
</evidence>
<reference evidence="4 5" key="1">
    <citation type="submission" date="2014-08" db="EMBL/GenBank/DDBJ databases">
        <title>Clostridium innocuum, an unnegligible vancomycin-resistant pathogen causing extra-intestinal infections.</title>
        <authorList>
            <person name="Feng Y."/>
            <person name="Chiu C.-H."/>
        </authorList>
    </citation>
    <scope>NUCLEOTIDE SEQUENCE [LARGE SCALE GENOMIC DNA]</scope>
    <source>
        <strain evidence="4 5">AN88</strain>
    </source>
</reference>
<dbReference type="InterPro" id="IPR005025">
    <property type="entry name" value="FMN_Rdtase-like_dom"/>
</dbReference>
<feature type="domain" description="NADPH-dependent FMN reductase-like" evidence="3">
    <location>
        <begin position="3"/>
        <end position="123"/>
    </location>
</feature>
<dbReference type="Gene3D" id="3.40.50.360">
    <property type="match status" value="1"/>
</dbReference>
<comment type="caution">
    <text evidence="4">The sequence shown here is derived from an EMBL/GenBank/DDBJ whole genome shotgun (WGS) entry which is preliminary data.</text>
</comment>
<evidence type="ECO:0000259" key="3">
    <source>
        <dbReference type="Pfam" id="PF03358"/>
    </source>
</evidence>
<dbReference type="GO" id="GO:0016491">
    <property type="term" value="F:oxidoreductase activity"/>
    <property type="evidence" value="ECO:0007669"/>
    <property type="project" value="InterPro"/>
</dbReference>
<gene>
    <name evidence="4" type="ORF">CIAN88_00700</name>
</gene>